<dbReference type="EMBL" id="CP036262">
    <property type="protein sequence ID" value="QDS93628.1"/>
    <property type="molecule type" value="Genomic_DNA"/>
</dbReference>
<feature type="compositionally biased region" description="Polar residues" evidence="5">
    <location>
        <begin position="1"/>
        <end position="14"/>
    </location>
</feature>
<gene>
    <name evidence="7" type="primary">prkC_7</name>
    <name evidence="7" type="ORF">FF011L_24010</name>
</gene>
<evidence type="ECO:0000313" key="8">
    <source>
        <dbReference type="Proteomes" id="UP000320672"/>
    </source>
</evidence>
<dbReference type="AlphaFoldDB" id="A0A517MFG1"/>
<dbReference type="PROSITE" id="PS50011">
    <property type="entry name" value="PROTEIN_KINASE_DOM"/>
    <property type="match status" value="1"/>
</dbReference>
<evidence type="ECO:0000256" key="3">
    <source>
        <dbReference type="ARBA" id="ARBA00022777"/>
    </source>
</evidence>
<dbReference type="PROSITE" id="PS00108">
    <property type="entry name" value="PROTEIN_KINASE_ST"/>
    <property type="match status" value="1"/>
</dbReference>
<keyword evidence="3 7" id="KW-0418">Kinase</keyword>
<dbReference type="SMART" id="SM00220">
    <property type="entry name" value="S_TKc"/>
    <property type="match status" value="1"/>
</dbReference>
<dbReference type="Gene3D" id="3.30.200.20">
    <property type="entry name" value="Phosphorylase Kinase, domain 1"/>
    <property type="match status" value="1"/>
</dbReference>
<dbReference type="SUPFAM" id="SSF56112">
    <property type="entry name" value="Protein kinase-like (PK-like)"/>
    <property type="match status" value="1"/>
</dbReference>
<protein>
    <submittedName>
        <fullName evidence="7">Serine/threonine-protein kinase PrkC</fullName>
        <ecNumber evidence="7">2.7.11.1</ecNumber>
    </submittedName>
</protein>
<evidence type="ECO:0000259" key="6">
    <source>
        <dbReference type="PROSITE" id="PS50011"/>
    </source>
</evidence>
<dbReference type="KEGG" id="rml:FF011L_24010"/>
<dbReference type="Proteomes" id="UP000320672">
    <property type="component" value="Chromosome"/>
</dbReference>
<dbReference type="PANTHER" id="PTHR43289:SF6">
    <property type="entry name" value="SERINE_THREONINE-PROTEIN KINASE NEKL-3"/>
    <property type="match status" value="1"/>
</dbReference>
<evidence type="ECO:0000256" key="1">
    <source>
        <dbReference type="ARBA" id="ARBA00022679"/>
    </source>
</evidence>
<dbReference type="GO" id="GO:0005524">
    <property type="term" value="F:ATP binding"/>
    <property type="evidence" value="ECO:0007669"/>
    <property type="project" value="UniProtKB-KW"/>
</dbReference>
<feature type="domain" description="Protein kinase" evidence="6">
    <location>
        <begin position="56"/>
        <end position="347"/>
    </location>
</feature>
<dbReference type="InterPro" id="IPR000719">
    <property type="entry name" value="Prot_kinase_dom"/>
</dbReference>
<dbReference type="Gene3D" id="1.10.510.10">
    <property type="entry name" value="Transferase(Phosphotransferase) domain 1"/>
    <property type="match status" value="1"/>
</dbReference>
<keyword evidence="1 7" id="KW-0808">Transferase</keyword>
<dbReference type="RefSeq" id="WP_391560928.1">
    <property type="nucleotide sequence ID" value="NZ_CP036262.1"/>
</dbReference>
<keyword evidence="8" id="KW-1185">Reference proteome</keyword>
<dbReference type="EC" id="2.7.11.1" evidence="7"/>
<evidence type="ECO:0000256" key="4">
    <source>
        <dbReference type="ARBA" id="ARBA00022840"/>
    </source>
</evidence>
<dbReference type="InterPro" id="IPR008271">
    <property type="entry name" value="Ser/Thr_kinase_AS"/>
</dbReference>
<evidence type="ECO:0000313" key="7">
    <source>
        <dbReference type="EMBL" id="QDS93628.1"/>
    </source>
</evidence>
<dbReference type="Pfam" id="PF00069">
    <property type="entry name" value="Pkinase"/>
    <property type="match status" value="1"/>
</dbReference>
<name>A0A517MFG1_9BACT</name>
<organism evidence="7 8">
    <name type="scientific">Roseimaritima multifibrata</name>
    <dbReference type="NCBI Taxonomy" id="1930274"/>
    <lineage>
        <taxon>Bacteria</taxon>
        <taxon>Pseudomonadati</taxon>
        <taxon>Planctomycetota</taxon>
        <taxon>Planctomycetia</taxon>
        <taxon>Pirellulales</taxon>
        <taxon>Pirellulaceae</taxon>
        <taxon>Roseimaritima</taxon>
    </lineage>
</organism>
<evidence type="ECO:0000256" key="2">
    <source>
        <dbReference type="ARBA" id="ARBA00022741"/>
    </source>
</evidence>
<dbReference type="InterPro" id="IPR011009">
    <property type="entry name" value="Kinase-like_dom_sf"/>
</dbReference>
<sequence length="380" mass="43081">MINSPKDGTTLLSTTRHEPNATLTLRGTTRTMKDERLLSQYEAILSERKLHWTTHHHLIKLLGSGGQGEVFLTEQLGTDGFTIPLAMKFFSPERFNDVRHYEENMQRIAGIAARVALIQHDNMLDVQNFIERDRIRVMVMEWVDGYDLCQLTDPKCLESLQAVVARGRMQYIQNVIVTYGREHLRFKAGMAVAIVRECLAALGALHREGIIHGDMKPSNIMLKRTGHVKLIDIGSAIDFNNPPRERDCTPTYAAPELIDRCESTPQSDLASVGYVLIELLSGHNPFAGEHDLGTLLQLKRELPHRLEGMLPDEVTRNELLMSFLQDLIAPDPNYRFETAEAAEHQGAAAFHRQLILGDMATEYDHDLRLWLDDLRKLDIG</sequence>
<dbReference type="PANTHER" id="PTHR43289">
    <property type="entry name" value="MITOGEN-ACTIVATED PROTEIN KINASE KINASE KINASE 20-RELATED"/>
    <property type="match status" value="1"/>
</dbReference>
<proteinExistence type="predicted"/>
<evidence type="ECO:0000256" key="5">
    <source>
        <dbReference type="SAM" id="MobiDB-lite"/>
    </source>
</evidence>
<keyword evidence="2" id="KW-0547">Nucleotide-binding</keyword>
<feature type="region of interest" description="Disordered" evidence="5">
    <location>
        <begin position="1"/>
        <end position="20"/>
    </location>
</feature>
<accession>A0A517MFG1</accession>
<reference evidence="7 8" key="1">
    <citation type="submission" date="2019-02" db="EMBL/GenBank/DDBJ databases">
        <title>Deep-cultivation of Planctomycetes and their phenomic and genomic characterization uncovers novel biology.</title>
        <authorList>
            <person name="Wiegand S."/>
            <person name="Jogler M."/>
            <person name="Boedeker C."/>
            <person name="Pinto D."/>
            <person name="Vollmers J."/>
            <person name="Rivas-Marin E."/>
            <person name="Kohn T."/>
            <person name="Peeters S.H."/>
            <person name="Heuer A."/>
            <person name="Rast P."/>
            <person name="Oberbeckmann S."/>
            <person name="Bunk B."/>
            <person name="Jeske O."/>
            <person name="Meyerdierks A."/>
            <person name="Storesund J.E."/>
            <person name="Kallscheuer N."/>
            <person name="Luecker S."/>
            <person name="Lage O.M."/>
            <person name="Pohl T."/>
            <person name="Merkel B.J."/>
            <person name="Hornburger P."/>
            <person name="Mueller R.-W."/>
            <person name="Bruemmer F."/>
            <person name="Labrenz M."/>
            <person name="Spormann A.M."/>
            <person name="Op den Camp H."/>
            <person name="Overmann J."/>
            <person name="Amann R."/>
            <person name="Jetten M.S.M."/>
            <person name="Mascher T."/>
            <person name="Medema M.H."/>
            <person name="Devos D.P."/>
            <person name="Kaster A.-K."/>
            <person name="Ovreas L."/>
            <person name="Rohde M."/>
            <person name="Galperin M.Y."/>
            <person name="Jogler C."/>
        </authorList>
    </citation>
    <scope>NUCLEOTIDE SEQUENCE [LARGE SCALE GENOMIC DNA]</scope>
    <source>
        <strain evidence="7 8">FF011L</strain>
    </source>
</reference>
<dbReference type="CDD" id="cd14014">
    <property type="entry name" value="STKc_PknB_like"/>
    <property type="match status" value="1"/>
</dbReference>
<dbReference type="GO" id="GO:0004674">
    <property type="term" value="F:protein serine/threonine kinase activity"/>
    <property type="evidence" value="ECO:0007669"/>
    <property type="project" value="UniProtKB-EC"/>
</dbReference>
<keyword evidence="4" id="KW-0067">ATP-binding</keyword>